<dbReference type="SUPFAM" id="SSF81383">
    <property type="entry name" value="F-box domain"/>
    <property type="match status" value="1"/>
</dbReference>
<sequence>MSGCPDINSLPDVNLAQIFEKLPYQKRLQIERVCKRWHHVAKSLSWSNFKTFDNGKYRNWSEPSIIQIKPFIEERCGRFLRHLTLRYWSPPVVLSFIRLAPQVQHLRLWSVKLMSEHIRELAQILPHLKSLDLEVSLWSEVRMGAMRPTLWQSKSAIKQQQDSMKHFQDMTSLEYLYIYEKTRFFDQNNLIQFPSSLKYLALYGINSADQILFWAEKQCKNLKGLRLTYFATRWLGTGIEFVFEALTELRALEIYSPDEKIISAITKSCKKLEHVNILDDSLIISAEKHANMLHLATLPNLCSVAIQASSYSKQQTTELVNRLIAKGNMQYIQIKTSDTPLESAVLFEILHHCKNIKTIDLHFNLLDVYLYSTIDQMVDEVGNGMMDKVNVLKILVQSSKCNAIMRRRCKAMPRMECHKSSNG</sequence>
<evidence type="ECO:0000313" key="3">
    <source>
        <dbReference type="Proteomes" id="UP001201812"/>
    </source>
</evidence>
<evidence type="ECO:0000313" key="2">
    <source>
        <dbReference type="EMBL" id="KAI1693742.1"/>
    </source>
</evidence>
<evidence type="ECO:0000259" key="1">
    <source>
        <dbReference type="PROSITE" id="PS50181"/>
    </source>
</evidence>
<name>A0AAD4MIL4_9BILA</name>
<dbReference type="InterPro" id="IPR036047">
    <property type="entry name" value="F-box-like_dom_sf"/>
</dbReference>
<dbReference type="InterPro" id="IPR001810">
    <property type="entry name" value="F-box_dom"/>
</dbReference>
<dbReference type="PANTHER" id="PTHR38926:SF5">
    <property type="entry name" value="F-BOX AND LEUCINE-RICH REPEAT PROTEIN 6"/>
    <property type="match status" value="1"/>
</dbReference>
<feature type="domain" description="F-box" evidence="1">
    <location>
        <begin position="4"/>
        <end position="49"/>
    </location>
</feature>
<dbReference type="SUPFAM" id="SSF52047">
    <property type="entry name" value="RNI-like"/>
    <property type="match status" value="1"/>
</dbReference>
<dbReference type="PROSITE" id="PS50181">
    <property type="entry name" value="FBOX"/>
    <property type="match status" value="1"/>
</dbReference>
<comment type="caution">
    <text evidence="2">The sequence shown here is derived from an EMBL/GenBank/DDBJ whole genome shotgun (WGS) entry which is preliminary data.</text>
</comment>
<dbReference type="InterPro" id="IPR032675">
    <property type="entry name" value="LRR_dom_sf"/>
</dbReference>
<dbReference type="Proteomes" id="UP001201812">
    <property type="component" value="Unassembled WGS sequence"/>
</dbReference>
<dbReference type="PANTHER" id="PTHR38926">
    <property type="entry name" value="F-BOX DOMAIN CONTAINING PROTEIN, EXPRESSED"/>
    <property type="match status" value="1"/>
</dbReference>
<reference evidence="2" key="1">
    <citation type="submission" date="2022-01" db="EMBL/GenBank/DDBJ databases">
        <title>Genome Sequence Resource for Two Populations of Ditylenchus destructor, the Migratory Endoparasitic Phytonematode.</title>
        <authorList>
            <person name="Zhang H."/>
            <person name="Lin R."/>
            <person name="Xie B."/>
        </authorList>
    </citation>
    <scope>NUCLEOTIDE SEQUENCE</scope>
    <source>
        <strain evidence="2">BazhouSP</strain>
    </source>
</reference>
<dbReference type="SMART" id="SM00256">
    <property type="entry name" value="FBOX"/>
    <property type="match status" value="1"/>
</dbReference>
<organism evidence="2 3">
    <name type="scientific">Ditylenchus destructor</name>
    <dbReference type="NCBI Taxonomy" id="166010"/>
    <lineage>
        <taxon>Eukaryota</taxon>
        <taxon>Metazoa</taxon>
        <taxon>Ecdysozoa</taxon>
        <taxon>Nematoda</taxon>
        <taxon>Chromadorea</taxon>
        <taxon>Rhabditida</taxon>
        <taxon>Tylenchina</taxon>
        <taxon>Tylenchomorpha</taxon>
        <taxon>Sphaerularioidea</taxon>
        <taxon>Anguinidae</taxon>
        <taxon>Anguininae</taxon>
        <taxon>Ditylenchus</taxon>
    </lineage>
</organism>
<dbReference type="Gene3D" id="3.80.10.10">
    <property type="entry name" value="Ribonuclease Inhibitor"/>
    <property type="match status" value="1"/>
</dbReference>
<proteinExistence type="predicted"/>
<dbReference type="Gene3D" id="1.20.1280.50">
    <property type="match status" value="1"/>
</dbReference>
<keyword evidence="3" id="KW-1185">Reference proteome</keyword>
<dbReference type="AlphaFoldDB" id="A0AAD4MIL4"/>
<dbReference type="EMBL" id="JAKKPZ010000590">
    <property type="protein sequence ID" value="KAI1693742.1"/>
    <property type="molecule type" value="Genomic_DNA"/>
</dbReference>
<accession>A0AAD4MIL4</accession>
<dbReference type="Pfam" id="PF12937">
    <property type="entry name" value="F-box-like"/>
    <property type="match status" value="1"/>
</dbReference>
<gene>
    <name evidence="2" type="ORF">DdX_20500</name>
</gene>
<protein>
    <submittedName>
        <fullName evidence="2">F-box-like domain-containing protein</fullName>
    </submittedName>
</protein>